<keyword evidence="3" id="KW-1185">Reference proteome</keyword>
<comment type="caution">
    <text evidence="2">The sequence shown here is derived from an EMBL/GenBank/DDBJ whole genome shotgun (WGS) entry which is preliminary data.</text>
</comment>
<dbReference type="AlphaFoldDB" id="A0A366S7V4"/>
<organism evidence="2 3">
    <name type="scientific">Fusarium coffeatum</name>
    <dbReference type="NCBI Taxonomy" id="231269"/>
    <lineage>
        <taxon>Eukaryota</taxon>
        <taxon>Fungi</taxon>
        <taxon>Dikarya</taxon>
        <taxon>Ascomycota</taxon>
        <taxon>Pezizomycotina</taxon>
        <taxon>Sordariomycetes</taxon>
        <taxon>Hypocreomycetidae</taxon>
        <taxon>Hypocreales</taxon>
        <taxon>Nectriaceae</taxon>
        <taxon>Fusarium</taxon>
        <taxon>Fusarium incarnatum-equiseti species complex</taxon>
    </lineage>
</organism>
<feature type="compositionally biased region" description="Low complexity" evidence="1">
    <location>
        <begin position="387"/>
        <end position="404"/>
    </location>
</feature>
<dbReference type="EMBL" id="QKXC01000039">
    <property type="protein sequence ID" value="RBR25379.1"/>
    <property type="molecule type" value="Genomic_DNA"/>
</dbReference>
<feature type="region of interest" description="Disordered" evidence="1">
    <location>
        <begin position="364"/>
        <end position="438"/>
    </location>
</feature>
<evidence type="ECO:0000313" key="3">
    <source>
        <dbReference type="Proteomes" id="UP000253153"/>
    </source>
</evidence>
<accession>A0A366S7V4</accession>
<gene>
    <name evidence="2" type="ORF">FIESC28_01816</name>
</gene>
<feature type="region of interest" description="Disordered" evidence="1">
    <location>
        <begin position="107"/>
        <end position="161"/>
    </location>
</feature>
<feature type="compositionally biased region" description="Basic and acidic residues" evidence="1">
    <location>
        <begin position="121"/>
        <end position="142"/>
    </location>
</feature>
<proteinExistence type="predicted"/>
<feature type="compositionally biased region" description="Polar residues" evidence="1">
    <location>
        <begin position="1"/>
        <end position="11"/>
    </location>
</feature>
<evidence type="ECO:0000256" key="1">
    <source>
        <dbReference type="SAM" id="MobiDB-lite"/>
    </source>
</evidence>
<evidence type="ECO:0008006" key="4">
    <source>
        <dbReference type="Google" id="ProtNLM"/>
    </source>
</evidence>
<sequence length="438" mass="47774">MATPMPQSLNTHPPVVPLQRIQGDPDEVAFRDKTVQSCVKQYGNAAPPLTHDDVMCIWSNPWCFSNLMAAPTMRMVIRMHKTYSSLFVTSPTDEASGVADDKRKLAEEELKNPNPKRSKKDNKQPGEPPAKEKQPEPKKGDGGRVTAAKNQASRRDNHMCSWQWTPDPDISHFFPYAATQDDESATKTADCFSITKARFGVATYDKYRHIIAKPGKLEVPSNMQALGKSMHFWEDRGYLSFKASKPDGSVNGIWFVVIELCWLPYLHHEPDVSATADLTNSSSNTVVHACRQLNDAHRLGYPPRDPPIGQGVMKAFFRDRTEIASGRSVKFQFKTKEEADFFTAMVNYHWFGMSILTFRGVTKGRKPGSGSGSGGGGGGGSNTRARASTVPTLPTSSSAPTLTVGRGRGPGTNSPRGPGGGHTPTGSIARGPGNDSPR</sequence>
<reference evidence="2 3" key="1">
    <citation type="submission" date="2018-06" db="EMBL/GenBank/DDBJ databases">
        <title>Fusarium incarnatum-equiseti species complex species 28.</title>
        <authorList>
            <person name="Gardiner D.M."/>
        </authorList>
    </citation>
    <scope>NUCLEOTIDE SEQUENCE [LARGE SCALE GENOMIC DNA]</scope>
    <source>
        <strain evidence="2 3">FIESC_28</strain>
    </source>
</reference>
<evidence type="ECO:0000313" key="2">
    <source>
        <dbReference type="EMBL" id="RBR25379.1"/>
    </source>
</evidence>
<feature type="region of interest" description="Disordered" evidence="1">
    <location>
        <begin position="1"/>
        <end position="20"/>
    </location>
</feature>
<name>A0A366S7V4_9HYPO</name>
<dbReference type="Proteomes" id="UP000253153">
    <property type="component" value="Unassembled WGS sequence"/>
</dbReference>
<feature type="compositionally biased region" description="Gly residues" evidence="1">
    <location>
        <begin position="367"/>
        <end position="381"/>
    </location>
</feature>
<dbReference type="GeneID" id="41991262"/>
<dbReference type="RefSeq" id="XP_031019970.1">
    <property type="nucleotide sequence ID" value="XM_031155966.1"/>
</dbReference>
<protein>
    <recommendedName>
        <fullName evidence="4">HNH nuclease domain-containing protein</fullName>
    </recommendedName>
</protein>
<dbReference type="OrthoDB" id="10402135at2759"/>